<dbReference type="PANTHER" id="PTHR46154">
    <property type="match status" value="1"/>
</dbReference>
<evidence type="ECO:0000256" key="2">
    <source>
        <dbReference type="ARBA" id="ARBA00006434"/>
    </source>
</evidence>
<dbReference type="GO" id="GO:0015606">
    <property type="term" value="F:spermidine transmembrane transporter activity"/>
    <property type="evidence" value="ECO:0007669"/>
    <property type="project" value="TreeGrafter"/>
</dbReference>
<feature type="transmembrane region" description="Helical" evidence="8">
    <location>
        <begin position="569"/>
        <end position="589"/>
    </location>
</feature>
<comment type="subcellular location">
    <subcellularLocation>
        <location evidence="1">Membrane</location>
        <topology evidence="1">Multi-pass membrane protein</topology>
    </subcellularLocation>
</comment>
<feature type="transmembrane region" description="Helical" evidence="8">
    <location>
        <begin position="427"/>
        <end position="449"/>
    </location>
</feature>
<dbReference type="Pfam" id="PF00474">
    <property type="entry name" value="SSF"/>
    <property type="match status" value="1"/>
</dbReference>
<evidence type="ECO:0000256" key="6">
    <source>
        <dbReference type="ARBA" id="ARBA00023136"/>
    </source>
</evidence>
<feature type="transmembrane region" description="Helical" evidence="8">
    <location>
        <begin position="254"/>
        <end position="275"/>
    </location>
</feature>
<keyword evidence="10" id="KW-1185">Reference proteome</keyword>
<dbReference type="RefSeq" id="XP_069231926.1">
    <property type="nucleotide sequence ID" value="XM_069371334.1"/>
</dbReference>
<feature type="transmembrane region" description="Helical" evidence="8">
    <location>
        <begin position="456"/>
        <end position="475"/>
    </location>
</feature>
<dbReference type="AlphaFoldDB" id="A0AB34KY32"/>
<reference evidence="9 10" key="1">
    <citation type="journal article" date="2020" name="Microbiol. Resour. Announc.">
        <title>Draft Genome Sequence of a Cladosporium Species Isolated from the Mesophotic Ascidian Didemnum maculosum.</title>
        <authorList>
            <person name="Gioti A."/>
            <person name="Siaperas R."/>
            <person name="Nikolaivits E."/>
            <person name="Le Goff G."/>
            <person name="Ouazzani J."/>
            <person name="Kotoulas G."/>
            <person name="Topakas E."/>
        </authorList>
    </citation>
    <scope>NUCLEOTIDE SEQUENCE [LARGE SCALE GENOMIC DNA]</scope>
    <source>
        <strain evidence="9 10">TM138-S3</strain>
    </source>
</reference>
<evidence type="ECO:0000256" key="1">
    <source>
        <dbReference type="ARBA" id="ARBA00004141"/>
    </source>
</evidence>
<keyword evidence="4 8" id="KW-0812">Transmembrane</keyword>
<organism evidence="9 10">
    <name type="scientific">Cladosporium halotolerans</name>
    <dbReference type="NCBI Taxonomy" id="1052096"/>
    <lineage>
        <taxon>Eukaryota</taxon>
        <taxon>Fungi</taxon>
        <taxon>Dikarya</taxon>
        <taxon>Ascomycota</taxon>
        <taxon>Pezizomycotina</taxon>
        <taxon>Dothideomycetes</taxon>
        <taxon>Dothideomycetidae</taxon>
        <taxon>Cladosporiales</taxon>
        <taxon>Cladosporiaceae</taxon>
        <taxon>Cladosporium</taxon>
    </lineage>
</organism>
<dbReference type="Proteomes" id="UP000803884">
    <property type="component" value="Unassembled WGS sequence"/>
</dbReference>
<feature type="transmembrane region" description="Helical" evidence="8">
    <location>
        <begin position="404"/>
        <end position="421"/>
    </location>
</feature>
<keyword evidence="6 8" id="KW-0472">Membrane</keyword>
<feature type="transmembrane region" description="Helical" evidence="8">
    <location>
        <begin position="495"/>
        <end position="516"/>
    </location>
</feature>
<evidence type="ECO:0000256" key="7">
    <source>
        <dbReference type="RuleBase" id="RU362091"/>
    </source>
</evidence>
<keyword evidence="5 8" id="KW-1133">Transmembrane helix</keyword>
<name>A0AB34KY32_9PEZI</name>
<sequence length="673" mass="71736">MPSTPPLSQATGYGVIVGLGFLFAFGMMLTTFVLRRYNNELQTSEVFSTAGRTVKSGLVSSAVVSSWTWAATLLQSSAVAYNYGVSGPFWYASGATVQVILFATLAIELKRKAPNAHTFLEIIRARYGPATHGVYITFALMTNVLVTAMLLTGGSAVVTSLTGVPTAAACFLLPVGVVLYTMFGGIKATFLTDYVHTVMILAIIFVFAFTAYATSDVLGSPGAVYDALIAATERHPVEGNAGGSYLTMRSKEGAIFFVINIVGNFGTVFLDNGYWNKAIAASPVHALPGYIAGGLSWFAIPWLCATTMGLAALALESNPVFPTYPNRMDPADVSAGLVLPDAAVAMLGSGGAAATLLLIFMAVTSAMSAELIAVSSIWTYDIYQTYVKPDATGKSLIYMSHTSCAIYAIAMAAFSTGLYYAGISMGYLYLMMGVIISGAVIPASLSLLWDRQSWAAATFTPPLALICSLIAWLVTAKKEGGDLSVLSTGANNPMLAGNVVSLLAPLVLVPVLSLALRSPKYDWLSMKAIRKADDADLAAAAHMDPELILGAGAHDEEAEQRQLRRSAKIARSLTVFLTLALLVLWPMPLYGTGYIFSKRFFTGWVAVGILWLFCSSICVGLFPLWEGRHTSVRTVKAIFRDLAGRGKPALHGRATVVEEVEREEVKRDTKGDS</sequence>
<dbReference type="GO" id="GO:0015489">
    <property type="term" value="F:putrescine transmembrane transporter activity"/>
    <property type="evidence" value="ECO:0007669"/>
    <property type="project" value="TreeGrafter"/>
</dbReference>
<evidence type="ECO:0000256" key="4">
    <source>
        <dbReference type="ARBA" id="ARBA00022692"/>
    </source>
</evidence>
<dbReference type="NCBIfam" id="TIGR00813">
    <property type="entry name" value="sss"/>
    <property type="match status" value="1"/>
</dbReference>
<protein>
    <recommendedName>
        <fullName evidence="11">Urea active transporter</fullName>
    </recommendedName>
</protein>
<dbReference type="InterPro" id="IPR031155">
    <property type="entry name" value="DUR"/>
</dbReference>
<evidence type="ECO:0008006" key="11">
    <source>
        <dbReference type="Google" id="ProtNLM"/>
    </source>
</evidence>
<comment type="similarity">
    <text evidence="2 7">Belongs to the sodium:solute symporter (SSF) (TC 2.A.21) family.</text>
</comment>
<dbReference type="InterPro" id="IPR038377">
    <property type="entry name" value="Na/Glc_symporter_sf"/>
</dbReference>
<evidence type="ECO:0000256" key="8">
    <source>
        <dbReference type="SAM" id="Phobius"/>
    </source>
</evidence>
<dbReference type="EMBL" id="JAAQHG020000006">
    <property type="protein sequence ID" value="KAL1588821.1"/>
    <property type="molecule type" value="Genomic_DNA"/>
</dbReference>
<dbReference type="GeneID" id="96004172"/>
<feature type="transmembrane region" description="Helical" evidence="8">
    <location>
        <begin position="287"/>
        <end position="315"/>
    </location>
</feature>
<dbReference type="PANTHER" id="PTHR46154:SF4">
    <property type="entry name" value="UREA ACTIVE TRANSPORTER"/>
    <property type="match status" value="1"/>
</dbReference>
<comment type="caution">
    <text evidence="9">The sequence shown here is derived from an EMBL/GenBank/DDBJ whole genome shotgun (WGS) entry which is preliminary data.</text>
</comment>
<feature type="transmembrane region" description="Helical" evidence="8">
    <location>
        <begin position="12"/>
        <end position="34"/>
    </location>
</feature>
<dbReference type="InterPro" id="IPR001734">
    <property type="entry name" value="Na/solute_symporter"/>
</dbReference>
<dbReference type="Gene3D" id="1.20.1730.10">
    <property type="entry name" value="Sodium/glucose cotransporter"/>
    <property type="match status" value="1"/>
</dbReference>
<dbReference type="GO" id="GO:0015204">
    <property type="term" value="F:urea transmembrane transporter activity"/>
    <property type="evidence" value="ECO:0007669"/>
    <property type="project" value="InterPro"/>
</dbReference>
<feature type="transmembrane region" description="Helical" evidence="8">
    <location>
        <begin position="163"/>
        <end position="182"/>
    </location>
</feature>
<keyword evidence="3" id="KW-0813">Transport</keyword>
<dbReference type="PROSITE" id="PS50283">
    <property type="entry name" value="NA_SOLUT_SYMP_3"/>
    <property type="match status" value="1"/>
</dbReference>
<accession>A0AB34KY32</accession>
<evidence type="ECO:0000256" key="5">
    <source>
        <dbReference type="ARBA" id="ARBA00022989"/>
    </source>
</evidence>
<feature type="transmembrane region" description="Helical" evidence="8">
    <location>
        <begin position="89"/>
        <end position="109"/>
    </location>
</feature>
<gene>
    <name evidence="9" type="ORF">WHR41_02728</name>
</gene>
<evidence type="ECO:0000313" key="10">
    <source>
        <dbReference type="Proteomes" id="UP000803884"/>
    </source>
</evidence>
<feature type="transmembrane region" description="Helical" evidence="8">
    <location>
        <begin position="130"/>
        <end position="151"/>
    </location>
</feature>
<dbReference type="GO" id="GO:0005886">
    <property type="term" value="C:plasma membrane"/>
    <property type="evidence" value="ECO:0007669"/>
    <property type="project" value="TreeGrafter"/>
</dbReference>
<proteinExistence type="inferred from homology"/>
<evidence type="ECO:0000256" key="3">
    <source>
        <dbReference type="ARBA" id="ARBA00022448"/>
    </source>
</evidence>
<evidence type="ECO:0000313" key="9">
    <source>
        <dbReference type="EMBL" id="KAL1588821.1"/>
    </source>
</evidence>
<feature type="transmembrane region" description="Helical" evidence="8">
    <location>
        <begin position="194"/>
        <end position="213"/>
    </location>
</feature>
<dbReference type="CDD" id="cd11476">
    <property type="entry name" value="SLC5sbd_DUR3"/>
    <property type="match status" value="1"/>
</dbReference>
<feature type="transmembrane region" description="Helical" evidence="8">
    <location>
        <begin position="335"/>
        <end position="363"/>
    </location>
</feature>
<dbReference type="FunFam" id="1.20.1730.10:FF:000006">
    <property type="entry name" value="Urea active transporter"/>
    <property type="match status" value="1"/>
</dbReference>
<feature type="transmembrane region" description="Helical" evidence="8">
    <location>
        <begin position="601"/>
        <end position="625"/>
    </location>
</feature>